<feature type="non-terminal residue" evidence="1">
    <location>
        <position position="1"/>
    </location>
</feature>
<comment type="caution">
    <text evidence="1">The sequence shown here is derived from an EMBL/GenBank/DDBJ whole genome shotgun (WGS) entry which is preliminary data.</text>
</comment>
<proteinExistence type="predicted"/>
<name>A0AA36CG96_9BILA</name>
<gene>
    <name evidence="1" type="ORF">MSPICULIGERA_LOCUS6318</name>
</gene>
<dbReference type="EMBL" id="CATQJA010001562">
    <property type="protein sequence ID" value="CAJ0567780.1"/>
    <property type="molecule type" value="Genomic_DNA"/>
</dbReference>
<accession>A0AA36CG96</accession>
<dbReference type="Proteomes" id="UP001177023">
    <property type="component" value="Unassembled WGS sequence"/>
</dbReference>
<protein>
    <submittedName>
        <fullName evidence="1">Uncharacterized protein</fullName>
    </submittedName>
</protein>
<sequence>MPPGSDARNLAWIDASIPIEITSITLNKNSTLLEEKHGRVSHYVRGHPFDWENQIFYGLKVSLEFQMEPGKVYRDFEFEEVFEEGHFHVEIVGTWKNKLNFVIPEGIVVFTYTKTAPEFTVTFKPVLLPNGSGCDCPVFGMISGDQDNGWLDRGRKFSGQYPQACGLDAHAGFVCGWVFSTARMPPGSDARSIPWIDTNIPNEISSITLRKNATLLEEKNGRVSHYVRGHAFDWEKQIFYGLKVELEFPMESGRVYRDFEFEDVFEEGTFHVEIVGNRKNKLNFVIPKGIVVFTYNKTAPEFNATFTPVLLPNGSSCDCPVFGMMSGGEGDDGLVRGRNFKGEYPQACGLAAHAGFVCGWVFGGWRGPSTVVSSGHLATGDLLYVRDLTTRKATCLNMTATPETLGIPQNHDFAIYFFGSNKPDSTRKLDLVFNYNNKA</sequence>
<keyword evidence="2" id="KW-1185">Reference proteome</keyword>
<evidence type="ECO:0000313" key="1">
    <source>
        <dbReference type="EMBL" id="CAJ0567780.1"/>
    </source>
</evidence>
<dbReference type="AlphaFoldDB" id="A0AA36CG96"/>
<evidence type="ECO:0000313" key="2">
    <source>
        <dbReference type="Proteomes" id="UP001177023"/>
    </source>
</evidence>
<reference evidence="1" key="1">
    <citation type="submission" date="2023-06" db="EMBL/GenBank/DDBJ databases">
        <authorList>
            <person name="Delattre M."/>
        </authorList>
    </citation>
    <scope>NUCLEOTIDE SEQUENCE</scope>
    <source>
        <strain evidence="1">AF72</strain>
    </source>
</reference>
<organism evidence="1 2">
    <name type="scientific">Mesorhabditis spiculigera</name>
    <dbReference type="NCBI Taxonomy" id="96644"/>
    <lineage>
        <taxon>Eukaryota</taxon>
        <taxon>Metazoa</taxon>
        <taxon>Ecdysozoa</taxon>
        <taxon>Nematoda</taxon>
        <taxon>Chromadorea</taxon>
        <taxon>Rhabditida</taxon>
        <taxon>Rhabditina</taxon>
        <taxon>Rhabditomorpha</taxon>
        <taxon>Rhabditoidea</taxon>
        <taxon>Rhabditidae</taxon>
        <taxon>Mesorhabditinae</taxon>
        <taxon>Mesorhabditis</taxon>
    </lineage>
</organism>